<organism evidence="5 6">
    <name type="scientific">Noviherbaspirillum humi</name>
    <dbReference type="NCBI Taxonomy" id="1688639"/>
    <lineage>
        <taxon>Bacteria</taxon>
        <taxon>Pseudomonadati</taxon>
        <taxon>Pseudomonadota</taxon>
        <taxon>Betaproteobacteria</taxon>
        <taxon>Burkholderiales</taxon>
        <taxon>Oxalobacteraceae</taxon>
        <taxon>Noviherbaspirillum</taxon>
    </lineage>
</organism>
<dbReference type="Pfam" id="PF13511">
    <property type="entry name" value="DUF4124"/>
    <property type="match status" value="1"/>
</dbReference>
<evidence type="ECO:0000256" key="1">
    <source>
        <dbReference type="SAM" id="Coils"/>
    </source>
</evidence>
<dbReference type="EMBL" id="FZOT01000017">
    <property type="protein sequence ID" value="SNT20448.1"/>
    <property type="molecule type" value="Genomic_DNA"/>
</dbReference>
<evidence type="ECO:0000256" key="2">
    <source>
        <dbReference type="SAM" id="MobiDB-lite"/>
    </source>
</evidence>
<keyword evidence="3" id="KW-0732">Signal</keyword>
<evidence type="ECO:0000259" key="4">
    <source>
        <dbReference type="Pfam" id="PF13511"/>
    </source>
</evidence>
<accession>A0A239KS00</accession>
<dbReference type="RefSeq" id="WP_089401014.1">
    <property type="nucleotide sequence ID" value="NZ_FZOT01000017.1"/>
</dbReference>
<gene>
    <name evidence="5" type="ORF">SAMN06265795_11712</name>
</gene>
<dbReference type="InterPro" id="IPR025392">
    <property type="entry name" value="DUF4124"/>
</dbReference>
<sequence length="143" mass="15919">MSLRALLCMMLCAGGLHAAPAFAVYKCESNGTTTYGDAPCPGGQRMDLANPPADPEAARRLAREKQELARIQAERTKQERQDEKARIHAARAQQVEQKRCTSLAQKLRWAQEDAASAPMKSTEKAKRRARRIAESYQTMCVRS</sequence>
<feature type="region of interest" description="Disordered" evidence="2">
    <location>
        <begin position="111"/>
        <end position="130"/>
    </location>
</feature>
<dbReference type="AlphaFoldDB" id="A0A239KS00"/>
<protein>
    <recommendedName>
        <fullName evidence="4">DUF4124 domain-containing protein</fullName>
    </recommendedName>
</protein>
<dbReference type="OrthoDB" id="8853421at2"/>
<keyword evidence="1" id="KW-0175">Coiled coil</keyword>
<name>A0A239KS00_9BURK</name>
<feature type="signal peptide" evidence="3">
    <location>
        <begin position="1"/>
        <end position="18"/>
    </location>
</feature>
<evidence type="ECO:0000313" key="5">
    <source>
        <dbReference type="EMBL" id="SNT20448.1"/>
    </source>
</evidence>
<evidence type="ECO:0000313" key="6">
    <source>
        <dbReference type="Proteomes" id="UP000198284"/>
    </source>
</evidence>
<reference evidence="5 6" key="1">
    <citation type="submission" date="2017-06" db="EMBL/GenBank/DDBJ databases">
        <authorList>
            <person name="Kim H.J."/>
            <person name="Triplett B.A."/>
        </authorList>
    </citation>
    <scope>NUCLEOTIDE SEQUENCE [LARGE SCALE GENOMIC DNA]</scope>
    <source>
        <strain evidence="5 6">U15</strain>
    </source>
</reference>
<feature type="domain" description="DUF4124" evidence="4">
    <location>
        <begin position="14"/>
        <end position="56"/>
    </location>
</feature>
<feature type="coiled-coil region" evidence="1">
    <location>
        <begin position="61"/>
        <end position="93"/>
    </location>
</feature>
<dbReference type="Proteomes" id="UP000198284">
    <property type="component" value="Unassembled WGS sequence"/>
</dbReference>
<feature type="chain" id="PRO_5013212491" description="DUF4124 domain-containing protein" evidence="3">
    <location>
        <begin position="19"/>
        <end position="143"/>
    </location>
</feature>
<evidence type="ECO:0000256" key="3">
    <source>
        <dbReference type="SAM" id="SignalP"/>
    </source>
</evidence>
<proteinExistence type="predicted"/>
<keyword evidence="6" id="KW-1185">Reference proteome</keyword>